<gene>
    <name evidence="1" type="ORF">FB459_1986</name>
</gene>
<protein>
    <submittedName>
        <fullName evidence="1">MinD-like ATPase involved in chromosome partitioning or flagellar assembly</fullName>
    </submittedName>
</protein>
<dbReference type="Proteomes" id="UP000320806">
    <property type="component" value="Unassembled WGS sequence"/>
</dbReference>
<keyword evidence="1" id="KW-0966">Cell projection</keyword>
<dbReference type="InterPro" id="IPR027417">
    <property type="entry name" value="P-loop_NTPase"/>
</dbReference>
<dbReference type="OrthoDB" id="10001780at2"/>
<dbReference type="RefSeq" id="WP_141928320.1">
    <property type="nucleotide sequence ID" value="NZ_BAABCI010000029.1"/>
</dbReference>
<keyword evidence="1" id="KW-0969">Cilium</keyword>
<dbReference type="EMBL" id="VFMO01000001">
    <property type="protein sequence ID" value="TQJ14519.1"/>
    <property type="molecule type" value="Genomic_DNA"/>
</dbReference>
<accession>A0A542EGS3</accession>
<dbReference type="Gene3D" id="3.40.50.300">
    <property type="entry name" value="P-loop containing nucleotide triphosphate hydrolases"/>
    <property type="match status" value="1"/>
</dbReference>
<evidence type="ECO:0000313" key="2">
    <source>
        <dbReference type="Proteomes" id="UP000320806"/>
    </source>
</evidence>
<organism evidence="1 2">
    <name type="scientific">Yimella lutea</name>
    <dbReference type="NCBI Taxonomy" id="587872"/>
    <lineage>
        <taxon>Bacteria</taxon>
        <taxon>Bacillati</taxon>
        <taxon>Actinomycetota</taxon>
        <taxon>Actinomycetes</taxon>
        <taxon>Micrococcales</taxon>
        <taxon>Dermacoccaceae</taxon>
        <taxon>Yimella</taxon>
    </lineage>
</organism>
<name>A0A542EGS3_9MICO</name>
<dbReference type="AlphaFoldDB" id="A0A542EGS3"/>
<dbReference type="SUPFAM" id="SSF52540">
    <property type="entry name" value="P-loop containing nucleoside triphosphate hydrolases"/>
    <property type="match status" value="1"/>
</dbReference>
<reference evidence="1 2" key="1">
    <citation type="submission" date="2019-06" db="EMBL/GenBank/DDBJ databases">
        <title>Sequencing the genomes of 1000 actinobacteria strains.</title>
        <authorList>
            <person name="Klenk H.-P."/>
        </authorList>
    </citation>
    <scope>NUCLEOTIDE SEQUENCE [LARGE SCALE GENOMIC DNA]</scope>
    <source>
        <strain evidence="1 2">DSM 19828</strain>
    </source>
</reference>
<evidence type="ECO:0000313" key="1">
    <source>
        <dbReference type="EMBL" id="TQJ14519.1"/>
    </source>
</evidence>
<proteinExistence type="predicted"/>
<sequence>MSDDLFADHDPRRRVAGRLAPVLLFAGGAGGLGNTSLAICTAQLAATLGKMDRVVLIDADLTRSDVATILRAPASLPTTATVAITGAIDRAFLAPGTLNAHRPAHVPDVSFHAVLLPSDPSIRSDITPHQITQIVEAAQKAADLVVVNLGPADPRPGSLVNQIVLPLLRQGAWLSLTTEPSPTSLANTEQSLQFLTDAAGITRDRLSVVVSRLSDAVKPDQAAAFTKRLSKVAHPMGSIEENTKVGADLRSGSFPLRGRYVSPVLAGLLLRVTGRPEFEETAAVKDAPRSEVVIDEENDVPVAVTRATKSRRMPWKK</sequence>
<comment type="caution">
    <text evidence="1">The sequence shown here is derived from an EMBL/GenBank/DDBJ whole genome shotgun (WGS) entry which is preliminary data.</text>
</comment>
<keyword evidence="1" id="KW-0282">Flagellum</keyword>
<keyword evidence="2" id="KW-1185">Reference proteome</keyword>